<dbReference type="SUPFAM" id="SSF53474">
    <property type="entry name" value="alpha/beta-Hydrolases"/>
    <property type="match status" value="1"/>
</dbReference>
<evidence type="ECO:0000259" key="2">
    <source>
        <dbReference type="Pfam" id="PF07859"/>
    </source>
</evidence>
<sequence>MTSPSPSPNGQRPNLPWKTRISLFFLTTFTDASTRPDGTVNRRIFSLLESAGLKTPPNPNHREVKTSDVTLDPSRNLWFRLFIPTRSESDPRLPVIVFFHGGGFVYLAPDFKPYDNVCRRFASEFPAIVVSVNYRLAPEHRYPAPYEDGFDALRFLDEQRHILPENADLSRCFVVGDSAGANLAHHVATRACDSKFNHLKVIGVVAIQPFFGGEERTKSEIELVGVDMIVSASRTDFMWNAFIQPGSGMDRDHEVINVSGPKAADISKLDFPPTMVVVAGFDSLKDWQTRYYEWLKNNGKEAYLLEYPNMIHAFYIFPELPEAGQLVSSIKQFVQDKCSKVVV</sequence>
<evidence type="ECO:0000256" key="1">
    <source>
        <dbReference type="ARBA" id="ARBA00010515"/>
    </source>
</evidence>
<name>A0ABD3DM68_9LAMI</name>
<dbReference type="PANTHER" id="PTHR23024:SF24">
    <property type="entry name" value="ALPHA_BETA HYDROLASE FOLD-3 DOMAIN-CONTAINING PROTEIN"/>
    <property type="match status" value="1"/>
</dbReference>
<dbReference type="Proteomes" id="UP001632038">
    <property type="component" value="Unassembled WGS sequence"/>
</dbReference>
<keyword evidence="4" id="KW-1185">Reference proteome</keyword>
<proteinExistence type="inferred from homology"/>
<organism evidence="3 4">
    <name type="scientific">Castilleja foliolosa</name>
    <dbReference type="NCBI Taxonomy" id="1961234"/>
    <lineage>
        <taxon>Eukaryota</taxon>
        <taxon>Viridiplantae</taxon>
        <taxon>Streptophyta</taxon>
        <taxon>Embryophyta</taxon>
        <taxon>Tracheophyta</taxon>
        <taxon>Spermatophyta</taxon>
        <taxon>Magnoliopsida</taxon>
        <taxon>eudicotyledons</taxon>
        <taxon>Gunneridae</taxon>
        <taxon>Pentapetalae</taxon>
        <taxon>asterids</taxon>
        <taxon>lamiids</taxon>
        <taxon>Lamiales</taxon>
        <taxon>Orobanchaceae</taxon>
        <taxon>Pedicularideae</taxon>
        <taxon>Castillejinae</taxon>
        <taxon>Castilleja</taxon>
    </lineage>
</organism>
<comment type="caution">
    <text evidence="3">The sequence shown here is derived from an EMBL/GenBank/DDBJ whole genome shotgun (WGS) entry which is preliminary data.</text>
</comment>
<evidence type="ECO:0000313" key="3">
    <source>
        <dbReference type="EMBL" id="KAL3642154.1"/>
    </source>
</evidence>
<accession>A0ABD3DM68</accession>
<protein>
    <recommendedName>
        <fullName evidence="2">Alpha/beta hydrolase fold-3 domain-containing protein</fullName>
    </recommendedName>
</protein>
<dbReference type="InterPro" id="IPR013094">
    <property type="entry name" value="AB_hydrolase_3"/>
</dbReference>
<dbReference type="Pfam" id="PF07859">
    <property type="entry name" value="Abhydrolase_3"/>
    <property type="match status" value="1"/>
</dbReference>
<reference evidence="4" key="1">
    <citation type="journal article" date="2024" name="IScience">
        <title>Strigolactones Initiate the Formation of Haustorium-like Structures in Castilleja.</title>
        <authorList>
            <person name="Buerger M."/>
            <person name="Peterson D."/>
            <person name="Chory J."/>
        </authorList>
    </citation>
    <scope>NUCLEOTIDE SEQUENCE [LARGE SCALE GENOMIC DNA]</scope>
</reference>
<evidence type="ECO:0000313" key="4">
    <source>
        <dbReference type="Proteomes" id="UP001632038"/>
    </source>
</evidence>
<dbReference type="InterPro" id="IPR029058">
    <property type="entry name" value="AB_hydrolase_fold"/>
</dbReference>
<dbReference type="Gene3D" id="3.40.50.1820">
    <property type="entry name" value="alpha/beta hydrolase"/>
    <property type="match status" value="1"/>
</dbReference>
<comment type="similarity">
    <text evidence="1">Belongs to the 'GDXG' lipolytic enzyme family.</text>
</comment>
<dbReference type="InterPro" id="IPR050466">
    <property type="entry name" value="Carboxylest/Gibb_receptor"/>
</dbReference>
<dbReference type="EMBL" id="JAVIJP010000016">
    <property type="protein sequence ID" value="KAL3642154.1"/>
    <property type="molecule type" value="Genomic_DNA"/>
</dbReference>
<dbReference type="PANTHER" id="PTHR23024">
    <property type="entry name" value="ARYLACETAMIDE DEACETYLASE"/>
    <property type="match status" value="1"/>
</dbReference>
<feature type="domain" description="Alpha/beta hydrolase fold-3" evidence="2">
    <location>
        <begin position="96"/>
        <end position="315"/>
    </location>
</feature>
<gene>
    <name evidence="3" type="ORF">CASFOL_012969</name>
</gene>
<dbReference type="AlphaFoldDB" id="A0ABD3DM68"/>